<dbReference type="AlphaFoldDB" id="A0A074ISW2"/>
<name>A0A074ISW2_STRSL</name>
<organism evidence="1 2">
    <name type="scientific">Streptococcus salivarius</name>
    <dbReference type="NCBI Taxonomy" id="1304"/>
    <lineage>
        <taxon>Bacteria</taxon>
        <taxon>Bacillati</taxon>
        <taxon>Bacillota</taxon>
        <taxon>Bacilli</taxon>
        <taxon>Lactobacillales</taxon>
        <taxon>Streptococcaceae</taxon>
        <taxon>Streptococcus</taxon>
    </lineage>
</organism>
<dbReference type="EMBL" id="JJMT01000024">
    <property type="protein sequence ID" value="KEO43971.1"/>
    <property type="molecule type" value="Genomic_DNA"/>
</dbReference>
<dbReference type="NCBIfam" id="TIGR02206">
    <property type="entry name" value="intg_mem_TP0381"/>
    <property type="match status" value="1"/>
</dbReference>
<dbReference type="Pfam" id="PF14808">
    <property type="entry name" value="TMEM164"/>
    <property type="match status" value="1"/>
</dbReference>
<gene>
    <name evidence="1" type="ORF">DL07_05235</name>
</gene>
<sequence length="221" mass="25781">MKEFLTTTQTHPPQIPLPYYLLMLLAMVLLSYLSWRWYKNNIWRWTFLIIQAIQLFALYTWYLWQGFPLYISLPLYHCRMAMFTVLLLKNSRIKSYFAIMGVVGTYCALIYPVFDPYEFPHITGFSFLIGHYALLVNSLNVIFNSYKTHPISQRLIVVATLLLNLALVIVNQTIGGNYGMLKHTPFIMGTPLFVKYLAVSGALIILMIIMKKGLEHFEDKY</sequence>
<evidence type="ECO:0000313" key="2">
    <source>
        <dbReference type="Proteomes" id="UP000027855"/>
    </source>
</evidence>
<proteinExistence type="predicted"/>
<dbReference type="RefSeq" id="WP_037602775.1">
    <property type="nucleotide sequence ID" value="NZ_JADPCF010000002.1"/>
</dbReference>
<reference evidence="1 2" key="1">
    <citation type="submission" date="2014-04" db="EMBL/GenBank/DDBJ databases">
        <title>Variable characteristics of bacteriocin-producing Streptococcus salivarius strains isolated from Malaysian subjects.</title>
        <authorList>
            <person name="Philip K."/>
            <person name="Barbour A."/>
        </authorList>
    </citation>
    <scope>NUCLEOTIDE SEQUENCE [LARGE SCALE GENOMIC DNA]</scope>
    <source>
        <strain evidence="1 2">NU10</strain>
    </source>
</reference>
<evidence type="ECO:0000313" key="1">
    <source>
        <dbReference type="EMBL" id="KEO43971.1"/>
    </source>
</evidence>
<protein>
    <submittedName>
        <fullName evidence="1">Uncharacterized protein</fullName>
    </submittedName>
</protein>
<dbReference type="InterPro" id="IPR011737">
    <property type="entry name" value="CHP02206_TP0381"/>
</dbReference>
<dbReference type="Proteomes" id="UP000027855">
    <property type="component" value="Unassembled WGS sequence"/>
</dbReference>
<comment type="caution">
    <text evidence="1">The sequence shown here is derived from an EMBL/GenBank/DDBJ whole genome shotgun (WGS) entry which is preliminary data.</text>
</comment>
<accession>A0A074ISW2</accession>